<dbReference type="InterPro" id="IPR012318">
    <property type="entry name" value="HTH_CRP"/>
</dbReference>
<dbReference type="InterPro" id="IPR036390">
    <property type="entry name" value="WH_DNA-bd_sf"/>
</dbReference>
<dbReference type="SUPFAM" id="SSF51206">
    <property type="entry name" value="cAMP-binding domain-like"/>
    <property type="match status" value="1"/>
</dbReference>
<evidence type="ECO:0000313" key="6">
    <source>
        <dbReference type="Proteomes" id="UP000546200"/>
    </source>
</evidence>
<evidence type="ECO:0000313" key="5">
    <source>
        <dbReference type="EMBL" id="MBB5716949.1"/>
    </source>
</evidence>
<organism evidence="5 6">
    <name type="scientific">Sphingomonas aerophila</name>
    <dbReference type="NCBI Taxonomy" id="1344948"/>
    <lineage>
        <taxon>Bacteria</taxon>
        <taxon>Pseudomonadati</taxon>
        <taxon>Pseudomonadota</taxon>
        <taxon>Alphaproteobacteria</taxon>
        <taxon>Sphingomonadales</taxon>
        <taxon>Sphingomonadaceae</taxon>
        <taxon>Sphingomonas</taxon>
    </lineage>
</organism>
<evidence type="ECO:0000259" key="4">
    <source>
        <dbReference type="PROSITE" id="PS51063"/>
    </source>
</evidence>
<keyword evidence="6" id="KW-1185">Reference proteome</keyword>
<dbReference type="InterPro" id="IPR018490">
    <property type="entry name" value="cNMP-bd_dom_sf"/>
</dbReference>
<proteinExistence type="predicted"/>
<reference evidence="5 6" key="1">
    <citation type="submission" date="2020-08" db="EMBL/GenBank/DDBJ databases">
        <title>Genomic Encyclopedia of Type Strains, Phase IV (KMG-IV): sequencing the most valuable type-strain genomes for metagenomic binning, comparative biology and taxonomic classification.</title>
        <authorList>
            <person name="Goeker M."/>
        </authorList>
    </citation>
    <scope>NUCLEOTIDE SEQUENCE [LARGE SCALE GENOMIC DNA]</scope>
    <source>
        <strain evidence="5 6">DSM 100044</strain>
    </source>
</reference>
<keyword evidence="3" id="KW-0804">Transcription</keyword>
<dbReference type="SUPFAM" id="SSF46785">
    <property type="entry name" value="Winged helix' DNA-binding domain"/>
    <property type="match status" value="1"/>
</dbReference>
<dbReference type="InterPro" id="IPR014710">
    <property type="entry name" value="RmlC-like_jellyroll"/>
</dbReference>
<accession>A0A7W9BGT0</accession>
<gene>
    <name evidence="5" type="ORF">FHS94_003821</name>
</gene>
<evidence type="ECO:0000256" key="3">
    <source>
        <dbReference type="ARBA" id="ARBA00023163"/>
    </source>
</evidence>
<dbReference type="PROSITE" id="PS51063">
    <property type="entry name" value="HTH_CRP_2"/>
    <property type="match status" value="1"/>
</dbReference>
<dbReference type="Gene3D" id="2.60.120.10">
    <property type="entry name" value="Jelly Rolls"/>
    <property type="match status" value="1"/>
</dbReference>
<comment type="caution">
    <text evidence="5">The sequence shown here is derived from an EMBL/GenBank/DDBJ whole genome shotgun (WGS) entry which is preliminary data.</text>
</comment>
<dbReference type="EMBL" id="JACIJK010000018">
    <property type="protein sequence ID" value="MBB5716949.1"/>
    <property type="molecule type" value="Genomic_DNA"/>
</dbReference>
<dbReference type="Pfam" id="PF13545">
    <property type="entry name" value="HTH_Crp_2"/>
    <property type="match status" value="1"/>
</dbReference>
<feature type="domain" description="HTH crp-type" evidence="4">
    <location>
        <begin position="178"/>
        <end position="252"/>
    </location>
</feature>
<keyword evidence="1" id="KW-0805">Transcription regulation</keyword>
<sequence>MHWRRADAVIRRRRACSPPTLRNRPCGGRSGLALARFVVQLGRLGSLTEAERKALLSLPGQYRDIRAKEDVPDQPLPALGRMLVLQDGLMASYHDNIAGVRHLTALHVPGDMCGLNTIAWSAGPTCLTALTRSRIFAIPCGPMLEALRAQPGLATTFWRYSSSQMAIQAEKVISLGSRDAKQRLAHLMCELAVRHGLPLAENAATFPLPLARHQLASAICVTPMHLSRTLGALRTDGLLFWTDGTITLPNRDRLARLADFDPGYLAMYLR</sequence>
<dbReference type="AlphaFoldDB" id="A0A7W9BGT0"/>
<dbReference type="Proteomes" id="UP000546200">
    <property type="component" value="Unassembled WGS sequence"/>
</dbReference>
<evidence type="ECO:0000256" key="2">
    <source>
        <dbReference type="ARBA" id="ARBA00023125"/>
    </source>
</evidence>
<protein>
    <submittedName>
        <fullName evidence="5">CRP-like cAMP-binding protein</fullName>
    </submittedName>
</protein>
<name>A0A7W9BGT0_9SPHN</name>
<keyword evidence="2" id="KW-0238">DNA-binding</keyword>
<dbReference type="GO" id="GO:0006355">
    <property type="term" value="P:regulation of DNA-templated transcription"/>
    <property type="evidence" value="ECO:0007669"/>
    <property type="project" value="InterPro"/>
</dbReference>
<dbReference type="GO" id="GO:0003677">
    <property type="term" value="F:DNA binding"/>
    <property type="evidence" value="ECO:0007669"/>
    <property type="project" value="UniProtKB-KW"/>
</dbReference>
<evidence type="ECO:0000256" key="1">
    <source>
        <dbReference type="ARBA" id="ARBA00023015"/>
    </source>
</evidence>